<comment type="caution">
    <text evidence="1">The sequence shown here is derived from an EMBL/GenBank/DDBJ whole genome shotgun (WGS) entry which is preliminary data.</text>
</comment>
<evidence type="ECO:0008006" key="3">
    <source>
        <dbReference type="Google" id="ProtNLM"/>
    </source>
</evidence>
<name>A0ABS6MLU8_9GAMM</name>
<reference evidence="1 2" key="1">
    <citation type="submission" date="2021-06" db="EMBL/GenBank/DDBJ databases">
        <title>Rheinheimera indica sp. nov., isolated from deep-sea sediment.</title>
        <authorList>
            <person name="Wang Z."/>
            <person name="Zhang X.-Y."/>
        </authorList>
    </citation>
    <scope>NUCLEOTIDE SEQUENCE [LARGE SCALE GENOMIC DNA]</scope>
    <source>
        <strain evidence="1 2">SM2107</strain>
    </source>
</reference>
<keyword evidence="2" id="KW-1185">Reference proteome</keyword>
<dbReference type="RefSeq" id="WP_217668902.1">
    <property type="nucleotide sequence ID" value="NZ_JAHRID010000003.1"/>
</dbReference>
<dbReference type="Proteomes" id="UP000704611">
    <property type="component" value="Unassembled WGS sequence"/>
</dbReference>
<evidence type="ECO:0000313" key="1">
    <source>
        <dbReference type="EMBL" id="MBV2129281.1"/>
    </source>
</evidence>
<evidence type="ECO:0000313" key="2">
    <source>
        <dbReference type="Proteomes" id="UP000704611"/>
    </source>
</evidence>
<organism evidence="1 2">
    <name type="scientific">Arsukibacterium indicum</name>
    <dbReference type="NCBI Taxonomy" id="2848612"/>
    <lineage>
        <taxon>Bacteria</taxon>
        <taxon>Pseudomonadati</taxon>
        <taxon>Pseudomonadota</taxon>
        <taxon>Gammaproteobacteria</taxon>
        <taxon>Chromatiales</taxon>
        <taxon>Chromatiaceae</taxon>
        <taxon>Arsukibacterium</taxon>
    </lineage>
</organism>
<protein>
    <recommendedName>
        <fullName evidence="3">DUF3352 domain-containing protein</fullName>
    </recommendedName>
</protein>
<accession>A0ABS6MLU8</accession>
<dbReference type="EMBL" id="JAHRID010000003">
    <property type="protein sequence ID" value="MBV2129281.1"/>
    <property type="molecule type" value="Genomic_DNA"/>
</dbReference>
<proteinExistence type="predicted"/>
<sequence>MRKLLVALAIIAGAIYGYIKLTGTESLVVDHAELEFVPADTVFLSAQLEPVDFIAYLNAFGLSPDYYSEASQQQLAELAADTEEPQLRFVLSLAKEYMRALAQPEQLAVITGIKPQVRSLSYMLGLAPVVRIELANEAAFWQLFDRAEEESGISHTAMPGANGGFRSYAFSFGEYSAELLVSVTDGWGNMALVLSTQGEETRQLALMAAKPERSILSDNQFANMAANYKLNPNAIGFISFQQLVTGLTTTDGNRLANDIQLLASPQFVAAMEPWRSAECQQDLSSITSSWPGMYFDSNITSKAGQPTHVRGKMLLPTTNKDTINTLSSIRGFVPDHIAQGGNQSLFSFALGLDMTEFAPAVTKLWRGVTQPAYQCAQLAELQQKMQQANPMAMLAAGAMVHSVQGTSVTINNLAMDPNTMQPTAVDAMLSVTAKNARSYLEGLKAMVPGMAEITLPADGEELPLNTVLPMLDAFGVTPMLQVSDSHLVVYAGDKGTAQANAILQQAIEKNGLLSFGMDYARFFGIMQQAMQASGQPVPAEFSSLTDMNMQVQANLDIDKQGVVMQSQMTIGDAK</sequence>
<gene>
    <name evidence="1" type="ORF">KQY15_09260</name>
</gene>